<dbReference type="AlphaFoldDB" id="A0AB34J7D0"/>
<keyword evidence="2" id="KW-1185">Reference proteome</keyword>
<comment type="caution">
    <text evidence="1">The sequence shown here is derived from an EMBL/GenBank/DDBJ whole genome shotgun (WGS) entry which is preliminary data.</text>
</comment>
<proteinExistence type="predicted"/>
<evidence type="ECO:0000313" key="2">
    <source>
        <dbReference type="Proteomes" id="UP001515480"/>
    </source>
</evidence>
<reference evidence="1 2" key="1">
    <citation type="journal article" date="2024" name="Science">
        <title>Giant polyketide synthase enzymes in the biosynthesis of giant marine polyether toxins.</title>
        <authorList>
            <person name="Fallon T.R."/>
            <person name="Shende V.V."/>
            <person name="Wierzbicki I.H."/>
            <person name="Pendleton A.L."/>
            <person name="Watervoot N.F."/>
            <person name="Auber R.P."/>
            <person name="Gonzalez D.J."/>
            <person name="Wisecaver J.H."/>
            <person name="Moore B.S."/>
        </authorList>
    </citation>
    <scope>NUCLEOTIDE SEQUENCE [LARGE SCALE GENOMIC DNA]</scope>
    <source>
        <strain evidence="1 2">12B1</strain>
    </source>
</reference>
<dbReference type="EMBL" id="JBGBPQ010000012">
    <property type="protein sequence ID" value="KAL1515202.1"/>
    <property type="molecule type" value="Genomic_DNA"/>
</dbReference>
<dbReference type="Proteomes" id="UP001515480">
    <property type="component" value="Unassembled WGS sequence"/>
</dbReference>
<sequence length="81" mass="8265">MACGREELAVEDTCLGVPRLLQVTERCAGGPGVSVWVEEVVEVALVVGMRVGEVVEVARVAGVGEVVEVALAAEGSQSASV</sequence>
<name>A0AB34J7D0_PRYPA</name>
<organism evidence="1 2">
    <name type="scientific">Prymnesium parvum</name>
    <name type="common">Toxic golden alga</name>
    <dbReference type="NCBI Taxonomy" id="97485"/>
    <lineage>
        <taxon>Eukaryota</taxon>
        <taxon>Haptista</taxon>
        <taxon>Haptophyta</taxon>
        <taxon>Prymnesiophyceae</taxon>
        <taxon>Prymnesiales</taxon>
        <taxon>Prymnesiaceae</taxon>
        <taxon>Prymnesium</taxon>
    </lineage>
</organism>
<gene>
    <name evidence="1" type="ORF">AB1Y20_004263</name>
</gene>
<accession>A0AB34J7D0</accession>
<protein>
    <submittedName>
        <fullName evidence="1">Uncharacterized protein</fullName>
    </submittedName>
</protein>
<evidence type="ECO:0000313" key="1">
    <source>
        <dbReference type="EMBL" id="KAL1515202.1"/>
    </source>
</evidence>